<dbReference type="Proteomes" id="UP000193144">
    <property type="component" value="Unassembled WGS sequence"/>
</dbReference>
<dbReference type="Gene3D" id="2.60.40.420">
    <property type="entry name" value="Cupredoxins - blue copper proteins"/>
    <property type="match status" value="3"/>
</dbReference>
<dbReference type="Pfam" id="PF07732">
    <property type="entry name" value="Cu-oxidase_3"/>
    <property type="match status" value="1"/>
</dbReference>
<comment type="similarity">
    <text evidence="1">Belongs to the multicopper oxidase family.</text>
</comment>
<dbReference type="PROSITE" id="PS00080">
    <property type="entry name" value="MULTICOPPER_OXIDASE2"/>
    <property type="match status" value="1"/>
</dbReference>
<dbReference type="InterPro" id="IPR008972">
    <property type="entry name" value="Cupredoxin"/>
</dbReference>
<dbReference type="Pfam" id="PF00394">
    <property type="entry name" value="Cu-oxidase"/>
    <property type="match status" value="1"/>
</dbReference>
<dbReference type="Pfam" id="PF07731">
    <property type="entry name" value="Cu-oxidase_2"/>
    <property type="match status" value="1"/>
</dbReference>
<dbReference type="CDD" id="cd13876">
    <property type="entry name" value="CuRO_2_Abr2_like"/>
    <property type="match status" value="1"/>
</dbReference>
<keyword evidence="12" id="KW-1185">Reference proteome</keyword>
<feature type="signal peptide" evidence="7">
    <location>
        <begin position="1"/>
        <end position="20"/>
    </location>
</feature>
<dbReference type="InterPro" id="IPR011707">
    <property type="entry name" value="Cu-oxidase-like_N"/>
</dbReference>
<protein>
    <submittedName>
        <fullName evidence="11">Conidial pigment biosynthesis oxidase Arb2/brown2</fullName>
    </submittedName>
</protein>
<dbReference type="InterPro" id="IPR011706">
    <property type="entry name" value="Cu-oxidase_C"/>
</dbReference>
<comment type="caution">
    <text evidence="11">The sequence shown here is derived from an EMBL/GenBank/DDBJ whole genome shotgun (WGS) entry which is preliminary data.</text>
</comment>
<sequence>MRTIRFFSVFLLQFLPITLGKLVKHDLTLSWEVGAPNGQPRELIKVNGQFPGPSLVWDEDDDVEVWVHNRMDFNSSIHWHGLQMQGTPWSDGAPGVTQKPIEVGETFIYRFKAYPAGIHWYHSHSRVTLLDGLYGPILIRPKPESPKPWHLISSDPEEIQKMDRAANEPKLLTVSDWSSFKSWEYMAAQEASDLSIFCVDSILINGKGSVYCPGQDFLVNHTSTYMKYAFYPSQVNDKGCFPFMLSTQGKYLWGGRPEAVPLHLHKGCVPSEGQREIIEVDPEQEWISLNVVMAATFKTTVFSIDQHKIWVYAVDGGFIEPQLVDTFHMYAGERYSILVKLDQKPRDYTIRVPDNGLTQVLNAVATLRYQGSTDHSETQGLVSYGGLSETPVVTMDRENLPPYPPHAPAAQASDMHVMNTQRWYAPWKYTMSKGAVDTGGIWGEDRGAYTPLLHNPEHELAHNESLIIRTKNGSWVDLVVQVGSHPKQPQEFPHAMHKHAQKMWKIGGSFGIWNYASVDEAIAAQPEAFNLVNPPYRDTFVTKFEGSAWIVLRYQVTNPGPWMFHCHIESHLGAGMGVAILDGVEAWPEVPPEYGPDLKGFRPEDGLPHTVAWEMQHHPEHFIESGSEGEELPVTCSTTKPFSNEGGNWNKLLKKVIGFLQTLFVESEGNTSRS</sequence>
<dbReference type="PANTHER" id="PTHR11709:SF488">
    <property type="entry name" value="LACCASE-RELATED"/>
    <property type="match status" value="1"/>
</dbReference>
<accession>A0A1Y1ZKY2</accession>
<dbReference type="AlphaFoldDB" id="A0A1Y1ZKY2"/>
<dbReference type="InterPro" id="IPR045087">
    <property type="entry name" value="Cu-oxidase_fam"/>
</dbReference>
<name>A0A1Y1ZKY2_9PLEO</name>
<reference evidence="11 12" key="1">
    <citation type="submission" date="2016-07" db="EMBL/GenBank/DDBJ databases">
        <title>Pervasive Adenine N6-methylation of Active Genes in Fungi.</title>
        <authorList>
            <consortium name="DOE Joint Genome Institute"/>
            <person name="Mondo S.J."/>
            <person name="Dannebaum R.O."/>
            <person name="Kuo R.C."/>
            <person name="Labutti K."/>
            <person name="Haridas S."/>
            <person name="Kuo A."/>
            <person name="Salamov A."/>
            <person name="Ahrendt S.R."/>
            <person name="Lipzen A."/>
            <person name="Sullivan W."/>
            <person name="Andreopoulos W.B."/>
            <person name="Clum A."/>
            <person name="Lindquist E."/>
            <person name="Daum C."/>
            <person name="Ramamoorthy G.K."/>
            <person name="Gryganskyi A."/>
            <person name="Culley D."/>
            <person name="Magnuson J.K."/>
            <person name="James T.Y."/>
            <person name="O'Malley M.A."/>
            <person name="Stajich J.E."/>
            <person name="Spatafora J.W."/>
            <person name="Visel A."/>
            <person name="Grigoriev I.V."/>
        </authorList>
    </citation>
    <scope>NUCLEOTIDE SEQUENCE [LARGE SCALE GENOMIC DNA]</scope>
    <source>
        <strain evidence="11 12">CBS 115471</strain>
    </source>
</reference>
<keyword evidence="4" id="KW-0560">Oxidoreductase</keyword>
<dbReference type="GO" id="GO:0016491">
    <property type="term" value="F:oxidoreductase activity"/>
    <property type="evidence" value="ECO:0007669"/>
    <property type="project" value="UniProtKB-KW"/>
</dbReference>
<evidence type="ECO:0000256" key="3">
    <source>
        <dbReference type="ARBA" id="ARBA00022729"/>
    </source>
</evidence>
<keyword evidence="3 7" id="KW-0732">Signal</keyword>
<feature type="domain" description="Plastocyanin-like" evidence="8">
    <location>
        <begin position="171"/>
        <end position="372"/>
    </location>
</feature>
<dbReference type="InterPro" id="IPR001117">
    <property type="entry name" value="Cu-oxidase_2nd"/>
</dbReference>
<dbReference type="EMBL" id="MCFA01000072">
    <property type="protein sequence ID" value="ORY10495.1"/>
    <property type="molecule type" value="Genomic_DNA"/>
</dbReference>
<dbReference type="InterPro" id="IPR033138">
    <property type="entry name" value="Cu_oxidase_CS"/>
</dbReference>
<evidence type="ECO:0000256" key="7">
    <source>
        <dbReference type="SAM" id="SignalP"/>
    </source>
</evidence>
<gene>
    <name evidence="11" type="ORF">BCR34DRAFT_566777</name>
</gene>
<evidence type="ECO:0000256" key="1">
    <source>
        <dbReference type="ARBA" id="ARBA00010609"/>
    </source>
</evidence>
<dbReference type="CDD" id="cd13898">
    <property type="entry name" value="CuRO_3_Abr2_like"/>
    <property type="match status" value="1"/>
</dbReference>
<dbReference type="OrthoDB" id="2121828at2759"/>
<evidence type="ECO:0000259" key="8">
    <source>
        <dbReference type="Pfam" id="PF00394"/>
    </source>
</evidence>
<evidence type="ECO:0000256" key="2">
    <source>
        <dbReference type="ARBA" id="ARBA00022723"/>
    </source>
</evidence>
<feature type="domain" description="Plastocyanin-like" evidence="9">
    <location>
        <begin position="459"/>
        <end position="582"/>
    </location>
</feature>
<evidence type="ECO:0000256" key="5">
    <source>
        <dbReference type="ARBA" id="ARBA00023008"/>
    </source>
</evidence>
<evidence type="ECO:0000259" key="9">
    <source>
        <dbReference type="Pfam" id="PF07731"/>
    </source>
</evidence>
<feature type="chain" id="PRO_5010985159" evidence="7">
    <location>
        <begin position="21"/>
        <end position="674"/>
    </location>
</feature>
<dbReference type="CDD" id="cd13850">
    <property type="entry name" value="CuRO_1_Abr2_like"/>
    <property type="match status" value="1"/>
</dbReference>
<feature type="domain" description="Plastocyanin-like" evidence="10">
    <location>
        <begin position="35"/>
        <end position="143"/>
    </location>
</feature>
<dbReference type="GO" id="GO:0005507">
    <property type="term" value="F:copper ion binding"/>
    <property type="evidence" value="ECO:0007669"/>
    <property type="project" value="InterPro"/>
</dbReference>
<evidence type="ECO:0000256" key="6">
    <source>
        <dbReference type="ARBA" id="ARBA00023180"/>
    </source>
</evidence>
<evidence type="ECO:0000313" key="12">
    <source>
        <dbReference type="Proteomes" id="UP000193144"/>
    </source>
</evidence>
<dbReference type="SUPFAM" id="SSF49503">
    <property type="entry name" value="Cupredoxins"/>
    <property type="match status" value="3"/>
</dbReference>
<keyword evidence="2" id="KW-0479">Metal-binding</keyword>
<evidence type="ECO:0000313" key="11">
    <source>
        <dbReference type="EMBL" id="ORY10495.1"/>
    </source>
</evidence>
<dbReference type="PANTHER" id="PTHR11709">
    <property type="entry name" value="MULTI-COPPER OXIDASE"/>
    <property type="match status" value="1"/>
</dbReference>
<keyword evidence="6" id="KW-0325">Glycoprotein</keyword>
<keyword evidence="5" id="KW-0186">Copper</keyword>
<proteinExistence type="inferred from homology"/>
<dbReference type="InterPro" id="IPR002355">
    <property type="entry name" value="Cu_oxidase_Cu_BS"/>
</dbReference>
<evidence type="ECO:0000259" key="10">
    <source>
        <dbReference type="Pfam" id="PF07732"/>
    </source>
</evidence>
<organism evidence="11 12">
    <name type="scientific">Clohesyomyces aquaticus</name>
    <dbReference type="NCBI Taxonomy" id="1231657"/>
    <lineage>
        <taxon>Eukaryota</taxon>
        <taxon>Fungi</taxon>
        <taxon>Dikarya</taxon>
        <taxon>Ascomycota</taxon>
        <taxon>Pezizomycotina</taxon>
        <taxon>Dothideomycetes</taxon>
        <taxon>Pleosporomycetidae</taxon>
        <taxon>Pleosporales</taxon>
        <taxon>Lindgomycetaceae</taxon>
        <taxon>Clohesyomyces</taxon>
    </lineage>
</organism>
<dbReference type="STRING" id="1231657.A0A1Y1ZKY2"/>
<dbReference type="PROSITE" id="PS00079">
    <property type="entry name" value="MULTICOPPER_OXIDASE1"/>
    <property type="match status" value="1"/>
</dbReference>
<evidence type="ECO:0000256" key="4">
    <source>
        <dbReference type="ARBA" id="ARBA00023002"/>
    </source>
</evidence>